<feature type="region of interest" description="Disordered" evidence="6">
    <location>
        <begin position="306"/>
        <end position="353"/>
    </location>
</feature>
<dbReference type="InterPro" id="IPR003340">
    <property type="entry name" value="B3_DNA-bd"/>
</dbReference>
<gene>
    <name evidence="8" type="ORF">C24_LOCUS8704</name>
</gene>
<evidence type="ECO:0000259" key="7">
    <source>
        <dbReference type="PROSITE" id="PS50863"/>
    </source>
</evidence>
<dbReference type="Pfam" id="PF02362">
    <property type="entry name" value="B3"/>
    <property type="match status" value="3"/>
</dbReference>
<evidence type="ECO:0000256" key="3">
    <source>
        <dbReference type="ARBA" id="ARBA00023125"/>
    </source>
</evidence>
<organism evidence="8 9">
    <name type="scientific">Arabidopsis thaliana</name>
    <name type="common">Mouse-ear cress</name>
    <dbReference type="NCBI Taxonomy" id="3702"/>
    <lineage>
        <taxon>Eukaryota</taxon>
        <taxon>Viridiplantae</taxon>
        <taxon>Streptophyta</taxon>
        <taxon>Embryophyta</taxon>
        <taxon>Tracheophyta</taxon>
        <taxon>Spermatophyta</taxon>
        <taxon>Magnoliopsida</taxon>
        <taxon>eudicotyledons</taxon>
        <taxon>Gunneridae</taxon>
        <taxon>Pentapetalae</taxon>
        <taxon>rosids</taxon>
        <taxon>malvids</taxon>
        <taxon>Brassicales</taxon>
        <taxon>Brassicaceae</taxon>
        <taxon>Camelineae</taxon>
        <taxon>Arabidopsis</taxon>
    </lineage>
</organism>
<dbReference type="OrthoDB" id="1109907at2759"/>
<evidence type="ECO:0000256" key="6">
    <source>
        <dbReference type="SAM" id="MobiDB-lite"/>
    </source>
</evidence>
<evidence type="ECO:0000313" key="8">
    <source>
        <dbReference type="EMBL" id="CAA0371003.1"/>
    </source>
</evidence>
<feature type="domain" description="TF-B3" evidence="7">
    <location>
        <begin position="79"/>
        <end position="175"/>
    </location>
</feature>
<dbReference type="CDD" id="cd10017">
    <property type="entry name" value="B3_DNA"/>
    <property type="match status" value="3"/>
</dbReference>
<dbReference type="PANTHER" id="PTHR31674">
    <property type="entry name" value="B3 DOMAIN-CONTAINING PROTEIN REM-LIKE 3-RELATED"/>
    <property type="match status" value="1"/>
</dbReference>
<proteinExistence type="predicted"/>
<comment type="subcellular location">
    <subcellularLocation>
        <location evidence="1">Nucleus</location>
    </subcellularLocation>
</comment>
<dbReference type="GO" id="GO:0005634">
    <property type="term" value="C:nucleus"/>
    <property type="evidence" value="ECO:0007669"/>
    <property type="project" value="UniProtKB-SubCell"/>
</dbReference>
<keyword evidence="4" id="KW-0804">Transcription</keyword>
<feature type="domain" description="TF-B3" evidence="7">
    <location>
        <begin position="215"/>
        <end position="309"/>
    </location>
</feature>
<accession>A0A5S9X1C6</accession>
<protein>
    <recommendedName>
        <fullName evidence="7">TF-B3 domain-containing protein</fullName>
    </recommendedName>
</protein>
<dbReference type="AlphaFoldDB" id="A0A5S9X1C6"/>
<name>A0A5S9X1C6_ARATH</name>
<dbReference type="PANTHER" id="PTHR31674:SF41">
    <property type="entry name" value="B3 DOMAIN-CONTAINING PROTEIN REM-LIKE 1-RELATED"/>
    <property type="match status" value="1"/>
</dbReference>
<evidence type="ECO:0000256" key="1">
    <source>
        <dbReference type="ARBA" id="ARBA00004123"/>
    </source>
</evidence>
<evidence type="ECO:0000256" key="5">
    <source>
        <dbReference type="ARBA" id="ARBA00023242"/>
    </source>
</evidence>
<feature type="region of interest" description="Disordered" evidence="6">
    <location>
        <begin position="1"/>
        <end position="41"/>
    </location>
</feature>
<dbReference type="Proteomes" id="UP000434276">
    <property type="component" value="Unassembled WGS sequence"/>
</dbReference>
<feature type="domain" description="TF-B3" evidence="7">
    <location>
        <begin position="358"/>
        <end position="452"/>
    </location>
</feature>
<dbReference type="Gene3D" id="2.40.330.10">
    <property type="entry name" value="DNA-binding pseudobarrel domain"/>
    <property type="match status" value="3"/>
</dbReference>
<feature type="compositionally biased region" description="Basic and acidic residues" evidence="6">
    <location>
        <begin position="317"/>
        <end position="328"/>
    </location>
</feature>
<dbReference type="PROSITE" id="PS50863">
    <property type="entry name" value="B3"/>
    <property type="match status" value="3"/>
</dbReference>
<evidence type="ECO:0000313" key="9">
    <source>
        <dbReference type="Proteomes" id="UP000434276"/>
    </source>
</evidence>
<dbReference type="EMBL" id="CACSHJ010000088">
    <property type="protein sequence ID" value="CAA0371003.1"/>
    <property type="molecule type" value="Genomic_DNA"/>
</dbReference>
<evidence type="ECO:0000256" key="2">
    <source>
        <dbReference type="ARBA" id="ARBA00023015"/>
    </source>
</evidence>
<sequence length="455" mass="51506">MELNSSDLGTSRYENRDLPAPRSNNNQDKTGDISRKKHQRQVQKKLMMRTTPVKHVRKKKMKRSKTETEVDASLSDHSSFVALVTASNLHNDALYLPQDLTSSVGLKRKCREIVVTDERERLWALDLRFDKSFDSFYISRGWRSLCDEIGKKAGSVFVFKVVDNGKTLVLSFGSTESIHDGIHRHKNNNDTCMERKSKKKRMRCRDSTSPSQNRCVTLKLTHDNLIKSRRYLPLSFTRANGLEPGIITLVGKDGTKLEATLRRENTGLMCLGNGWKDFSISNGLKSGKSFTLELILENGTPMLSLVSTQSTSHKSQKRECSKHSEKESISAVPSKGKKNRKARSNREERRDSSSAIQNRFVTFTPEDIRDCILILPCRFMKANGINNFGKITLLGQNRMKWFAYLLSKDGSLALGSGWKGFCEANGVKTGESFTLEYIDEQETAHVLKFCSKSVE</sequence>
<dbReference type="SMART" id="SM01019">
    <property type="entry name" value="B3"/>
    <property type="match status" value="3"/>
</dbReference>
<keyword evidence="5" id="KW-0539">Nucleus</keyword>
<keyword evidence="2" id="KW-0805">Transcription regulation</keyword>
<dbReference type="InterPro" id="IPR015300">
    <property type="entry name" value="DNA-bd_pseudobarrel_sf"/>
</dbReference>
<dbReference type="InterPro" id="IPR039218">
    <property type="entry name" value="REM_fam"/>
</dbReference>
<dbReference type="GO" id="GO:0003677">
    <property type="term" value="F:DNA binding"/>
    <property type="evidence" value="ECO:0007669"/>
    <property type="project" value="UniProtKB-KW"/>
</dbReference>
<keyword evidence="3" id="KW-0238">DNA-binding</keyword>
<dbReference type="SUPFAM" id="SSF101936">
    <property type="entry name" value="DNA-binding pseudobarrel domain"/>
    <property type="match status" value="3"/>
</dbReference>
<evidence type="ECO:0000256" key="4">
    <source>
        <dbReference type="ARBA" id="ARBA00023163"/>
    </source>
</evidence>
<reference evidence="8 9" key="1">
    <citation type="submission" date="2019-12" db="EMBL/GenBank/DDBJ databases">
        <authorList>
            <person name="Jiao W.-B."/>
            <person name="Schneeberger K."/>
        </authorList>
    </citation>
    <scope>NUCLEOTIDE SEQUENCE [LARGE SCALE GENOMIC DNA]</scope>
    <source>
        <strain evidence="9">cv. C24</strain>
    </source>
</reference>
<dbReference type="ExpressionAtlas" id="A0A5S9X1C6">
    <property type="expression patterns" value="baseline and differential"/>
</dbReference>